<organism evidence="4 5">
    <name type="scientific">Candidatus Gottesmanbacteria bacterium GW2011_GWA2_47_9</name>
    <dbReference type="NCBI Taxonomy" id="1618445"/>
    <lineage>
        <taxon>Bacteria</taxon>
        <taxon>Candidatus Gottesmaniibacteriota</taxon>
    </lineage>
</organism>
<dbReference type="InterPro" id="IPR001537">
    <property type="entry name" value="SpoU_MeTrfase"/>
</dbReference>
<dbReference type="AlphaFoldDB" id="A0A0G1TXG7"/>
<evidence type="ECO:0000256" key="1">
    <source>
        <dbReference type="ARBA" id="ARBA00022603"/>
    </source>
</evidence>
<comment type="caution">
    <text evidence="4">The sequence shown here is derived from an EMBL/GenBank/DDBJ whole genome shotgun (WGS) entry which is preliminary data.</text>
</comment>
<gene>
    <name evidence="4" type="ORF">UY16_C0054G0003</name>
</gene>
<evidence type="ECO:0000256" key="2">
    <source>
        <dbReference type="ARBA" id="ARBA00022679"/>
    </source>
</evidence>
<dbReference type="InterPro" id="IPR029026">
    <property type="entry name" value="tRNA_m1G_MTases_N"/>
</dbReference>
<proteinExistence type="predicted"/>
<evidence type="ECO:0000313" key="4">
    <source>
        <dbReference type="EMBL" id="KKU86526.1"/>
    </source>
</evidence>
<dbReference type="PANTHER" id="PTHR46429:SF1">
    <property type="entry name" value="23S RRNA (GUANOSINE-2'-O-)-METHYLTRANSFERASE RLMB"/>
    <property type="match status" value="1"/>
</dbReference>
<dbReference type="SUPFAM" id="SSF75217">
    <property type="entry name" value="alpha/beta knot"/>
    <property type="match status" value="1"/>
</dbReference>
<dbReference type="InterPro" id="IPR004441">
    <property type="entry name" value="rRNA_MeTrfase_TrmH"/>
</dbReference>
<dbReference type="GO" id="GO:0003723">
    <property type="term" value="F:RNA binding"/>
    <property type="evidence" value="ECO:0007669"/>
    <property type="project" value="InterPro"/>
</dbReference>
<dbReference type="GO" id="GO:0006396">
    <property type="term" value="P:RNA processing"/>
    <property type="evidence" value="ECO:0007669"/>
    <property type="project" value="InterPro"/>
</dbReference>
<dbReference type="Pfam" id="PF00588">
    <property type="entry name" value="SpoU_methylase"/>
    <property type="match status" value="1"/>
</dbReference>
<dbReference type="GO" id="GO:0008173">
    <property type="term" value="F:RNA methyltransferase activity"/>
    <property type="evidence" value="ECO:0007669"/>
    <property type="project" value="InterPro"/>
</dbReference>
<dbReference type="Proteomes" id="UP000034739">
    <property type="component" value="Unassembled WGS sequence"/>
</dbReference>
<name>A0A0G1TXG7_9BACT</name>
<dbReference type="GO" id="GO:0005829">
    <property type="term" value="C:cytosol"/>
    <property type="evidence" value="ECO:0007669"/>
    <property type="project" value="TreeGrafter"/>
</dbReference>
<keyword evidence="2 4" id="KW-0808">Transferase</keyword>
<evidence type="ECO:0000313" key="5">
    <source>
        <dbReference type="Proteomes" id="UP000034739"/>
    </source>
</evidence>
<dbReference type="EMBL" id="LCOY01000054">
    <property type="protein sequence ID" value="KKU86526.1"/>
    <property type="molecule type" value="Genomic_DNA"/>
</dbReference>
<dbReference type="GO" id="GO:0032259">
    <property type="term" value="P:methylation"/>
    <property type="evidence" value="ECO:0007669"/>
    <property type="project" value="UniProtKB-KW"/>
</dbReference>
<dbReference type="Gene3D" id="3.40.1280.10">
    <property type="match status" value="1"/>
</dbReference>
<sequence>MVKLNARELRTTAPDPEIAKSIKKNPITIILDNALDTYNVGSMFRLADAVAAEQVILCGETLTPPNSRIKKASINTWQWVEWQYATTAVEAITELKIKNEKLKIIAVEQDARSKPFYEVRYELPLAIVVGHETNGVSKEVLDMADTIVEMPMWGINKSLNVMVSCGIILYEIMKQQEKRV</sequence>
<feature type="domain" description="tRNA/rRNA methyltransferase SpoU type" evidence="3">
    <location>
        <begin position="27"/>
        <end position="170"/>
    </location>
</feature>
<reference evidence="4 5" key="1">
    <citation type="journal article" date="2015" name="Nature">
        <title>rRNA introns, odd ribosomes, and small enigmatic genomes across a large radiation of phyla.</title>
        <authorList>
            <person name="Brown C.T."/>
            <person name="Hug L.A."/>
            <person name="Thomas B.C."/>
            <person name="Sharon I."/>
            <person name="Castelle C.J."/>
            <person name="Singh A."/>
            <person name="Wilkins M.J."/>
            <person name="Williams K.H."/>
            <person name="Banfield J.F."/>
        </authorList>
    </citation>
    <scope>NUCLEOTIDE SEQUENCE [LARGE SCALE GENOMIC DNA]</scope>
</reference>
<dbReference type="InterPro" id="IPR029028">
    <property type="entry name" value="Alpha/beta_knot_MTases"/>
</dbReference>
<protein>
    <submittedName>
        <fullName evidence="4">tRNA/rRNA methyltransferase</fullName>
    </submittedName>
</protein>
<dbReference type="PANTHER" id="PTHR46429">
    <property type="entry name" value="23S RRNA (GUANOSINE-2'-O-)-METHYLTRANSFERASE RLMB"/>
    <property type="match status" value="1"/>
</dbReference>
<evidence type="ECO:0000259" key="3">
    <source>
        <dbReference type="Pfam" id="PF00588"/>
    </source>
</evidence>
<keyword evidence="1 4" id="KW-0489">Methyltransferase</keyword>
<accession>A0A0G1TXG7</accession>